<keyword evidence="2" id="KW-0175">Coiled coil</keyword>
<dbReference type="FunFam" id="3.30.479.30:FF:000004">
    <property type="entry name" value="Putative membrane protease family, stomatin"/>
    <property type="match status" value="1"/>
</dbReference>
<protein>
    <submittedName>
        <fullName evidence="5">Band 7 domain-containing protein</fullName>
    </submittedName>
</protein>
<dbReference type="AlphaFoldDB" id="A0A9P1CJ82"/>
<evidence type="ECO:0000259" key="3">
    <source>
        <dbReference type="SMART" id="SM00244"/>
    </source>
</evidence>
<proteinExistence type="inferred from homology"/>
<dbReference type="Gene3D" id="6.10.250.2090">
    <property type="match status" value="1"/>
</dbReference>
<sequence length="341" mass="37322">MELPASSLAVPSTPARVQHVVAPRSVRRSPCLSSAAEHWRPELAMMTALFVGIAEKRRFRLPAVALSAKKEGKETKKAKDAFSNKIRTFFGRVYALFSLPFGGAGNFAQVDQGSVGVVLRFGKFDRMLDPGRHQFNVAVEKVMIVPLKIACIDVQPQMVMTKDNLTVTIDAVCFYRVLDATKVLFEVQNYQQALSNLVQVTMRTVVGENDLSEIFAQRPRLNARITELIDAATGPWGIEVSQVELKEVQIQQSMQRALAAVAEAQQEAEAKLIQARAQRESASILAEASKAMGNDAAALQLQWFETLRIIATQGKNATVIVPDRIDPESALRVTGNGSSGS</sequence>
<accession>A0A9P1CJ82</accession>
<evidence type="ECO:0000313" key="4">
    <source>
        <dbReference type="EMBL" id="CAI3992580.1"/>
    </source>
</evidence>
<dbReference type="InterPro" id="IPR001107">
    <property type="entry name" value="Band_7"/>
</dbReference>
<dbReference type="EMBL" id="CAMXCT030001731">
    <property type="protein sequence ID" value="CAL4779892.1"/>
    <property type="molecule type" value="Genomic_DNA"/>
</dbReference>
<evidence type="ECO:0000313" key="5">
    <source>
        <dbReference type="EMBL" id="CAL4779892.1"/>
    </source>
</evidence>
<comment type="caution">
    <text evidence="4">The sequence shown here is derived from an EMBL/GenBank/DDBJ whole genome shotgun (WGS) entry which is preliminary data.</text>
</comment>
<dbReference type="PRINTS" id="PR00721">
    <property type="entry name" value="STOMATIN"/>
</dbReference>
<dbReference type="EMBL" id="CAMXCT020001731">
    <property type="protein sequence ID" value="CAL1145955.1"/>
    <property type="molecule type" value="Genomic_DNA"/>
</dbReference>
<evidence type="ECO:0000256" key="1">
    <source>
        <dbReference type="ARBA" id="ARBA00008164"/>
    </source>
</evidence>
<dbReference type="Proteomes" id="UP001152797">
    <property type="component" value="Unassembled WGS sequence"/>
</dbReference>
<dbReference type="GO" id="GO:0098552">
    <property type="term" value="C:side of membrane"/>
    <property type="evidence" value="ECO:0007669"/>
    <property type="project" value="UniProtKB-ARBA"/>
</dbReference>
<dbReference type="InterPro" id="IPR043202">
    <property type="entry name" value="Band-7_stomatin-like"/>
</dbReference>
<feature type="coiled-coil region" evidence="2">
    <location>
        <begin position="247"/>
        <end position="278"/>
    </location>
</feature>
<dbReference type="SMART" id="SM00244">
    <property type="entry name" value="PHB"/>
    <property type="match status" value="1"/>
</dbReference>
<dbReference type="InterPro" id="IPR036013">
    <property type="entry name" value="Band_7/SPFH_dom_sf"/>
</dbReference>
<dbReference type="PANTHER" id="PTHR10264">
    <property type="entry name" value="BAND 7 PROTEIN-RELATED"/>
    <property type="match status" value="1"/>
</dbReference>
<evidence type="ECO:0000256" key="2">
    <source>
        <dbReference type="SAM" id="Coils"/>
    </source>
</evidence>
<dbReference type="OrthoDB" id="2105077at2759"/>
<dbReference type="GO" id="GO:0005886">
    <property type="term" value="C:plasma membrane"/>
    <property type="evidence" value="ECO:0007669"/>
    <property type="project" value="InterPro"/>
</dbReference>
<evidence type="ECO:0000313" key="6">
    <source>
        <dbReference type="Proteomes" id="UP001152797"/>
    </source>
</evidence>
<reference evidence="5 6" key="2">
    <citation type="submission" date="2024-05" db="EMBL/GenBank/DDBJ databases">
        <authorList>
            <person name="Chen Y."/>
            <person name="Shah S."/>
            <person name="Dougan E. K."/>
            <person name="Thang M."/>
            <person name="Chan C."/>
        </authorList>
    </citation>
    <scope>NUCLEOTIDE SEQUENCE [LARGE SCALE GENOMIC DNA]</scope>
</reference>
<name>A0A9P1CJ82_9DINO</name>
<dbReference type="InterPro" id="IPR001972">
    <property type="entry name" value="Stomatin_HflK_fam"/>
</dbReference>
<dbReference type="SUPFAM" id="SSF117892">
    <property type="entry name" value="Band 7/SPFH domain"/>
    <property type="match status" value="1"/>
</dbReference>
<dbReference type="EMBL" id="CAMXCT010001731">
    <property type="protein sequence ID" value="CAI3992580.1"/>
    <property type="molecule type" value="Genomic_DNA"/>
</dbReference>
<reference evidence="4" key="1">
    <citation type="submission" date="2022-10" db="EMBL/GenBank/DDBJ databases">
        <authorList>
            <person name="Chen Y."/>
            <person name="Dougan E. K."/>
            <person name="Chan C."/>
            <person name="Rhodes N."/>
            <person name="Thang M."/>
        </authorList>
    </citation>
    <scope>NUCLEOTIDE SEQUENCE</scope>
</reference>
<gene>
    <name evidence="4" type="ORF">C1SCF055_LOCUS19398</name>
</gene>
<dbReference type="PANTHER" id="PTHR10264:SF19">
    <property type="entry name" value="AT06885P-RELATED"/>
    <property type="match status" value="1"/>
</dbReference>
<comment type="similarity">
    <text evidence="1">Belongs to the band 7/mec-2 family.</text>
</comment>
<dbReference type="Gene3D" id="3.30.479.30">
    <property type="entry name" value="Band 7 domain"/>
    <property type="match status" value="1"/>
</dbReference>
<dbReference type="Pfam" id="PF01145">
    <property type="entry name" value="Band_7"/>
    <property type="match status" value="1"/>
</dbReference>
<feature type="domain" description="Band 7" evidence="3">
    <location>
        <begin position="105"/>
        <end position="262"/>
    </location>
</feature>
<organism evidence="4">
    <name type="scientific">Cladocopium goreaui</name>
    <dbReference type="NCBI Taxonomy" id="2562237"/>
    <lineage>
        <taxon>Eukaryota</taxon>
        <taxon>Sar</taxon>
        <taxon>Alveolata</taxon>
        <taxon>Dinophyceae</taxon>
        <taxon>Suessiales</taxon>
        <taxon>Symbiodiniaceae</taxon>
        <taxon>Cladocopium</taxon>
    </lineage>
</organism>
<keyword evidence="6" id="KW-1185">Reference proteome</keyword>